<feature type="transmembrane region" description="Helical" evidence="8">
    <location>
        <begin position="158"/>
        <end position="180"/>
    </location>
</feature>
<dbReference type="GO" id="GO:0005886">
    <property type="term" value="C:plasma membrane"/>
    <property type="evidence" value="ECO:0007669"/>
    <property type="project" value="UniProtKB-SubCell"/>
</dbReference>
<protein>
    <submittedName>
        <fullName evidence="9">AEC family transporter</fullName>
    </submittedName>
</protein>
<evidence type="ECO:0000256" key="8">
    <source>
        <dbReference type="SAM" id="Phobius"/>
    </source>
</evidence>
<comment type="caution">
    <text evidence="9">The sequence shown here is derived from an EMBL/GenBank/DDBJ whole genome shotgun (WGS) entry which is preliminary data.</text>
</comment>
<dbReference type="Proteomes" id="UP000309676">
    <property type="component" value="Unassembled WGS sequence"/>
</dbReference>
<name>A0A5R9G9Z1_9BACL</name>
<feature type="transmembrane region" description="Helical" evidence="8">
    <location>
        <begin position="66"/>
        <end position="85"/>
    </location>
</feature>
<dbReference type="Pfam" id="PF03547">
    <property type="entry name" value="Mem_trans"/>
    <property type="match status" value="1"/>
</dbReference>
<evidence type="ECO:0000313" key="10">
    <source>
        <dbReference type="Proteomes" id="UP000309676"/>
    </source>
</evidence>
<evidence type="ECO:0000256" key="1">
    <source>
        <dbReference type="ARBA" id="ARBA00004651"/>
    </source>
</evidence>
<keyword evidence="7 8" id="KW-0472">Membrane</keyword>
<dbReference type="InterPro" id="IPR038770">
    <property type="entry name" value="Na+/solute_symporter_sf"/>
</dbReference>
<dbReference type="Gene3D" id="1.20.1530.20">
    <property type="match status" value="1"/>
</dbReference>
<dbReference type="EMBL" id="VCIW01000010">
    <property type="protein sequence ID" value="TLS51176.1"/>
    <property type="molecule type" value="Genomic_DNA"/>
</dbReference>
<dbReference type="AlphaFoldDB" id="A0A5R9G9Z1"/>
<feature type="transmembrane region" description="Helical" evidence="8">
    <location>
        <begin position="12"/>
        <end position="29"/>
    </location>
</feature>
<reference evidence="9 10" key="1">
    <citation type="submission" date="2019-05" db="EMBL/GenBank/DDBJ databases">
        <authorList>
            <person name="Narsing Rao M.P."/>
            <person name="Li W.J."/>
        </authorList>
    </citation>
    <scope>NUCLEOTIDE SEQUENCE [LARGE SCALE GENOMIC DNA]</scope>
    <source>
        <strain evidence="9 10">SYSU_K30003</strain>
    </source>
</reference>
<keyword evidence="4" id="KW-1003">Cell membrane</keyword>
<dbReference type="OrthoDB" id="527159at2"/>
<evidence type="ECO:0000256" key="4">
    <source>
        <dbReference type="ARBA" id="ARBA00022475"/>
    </source>
</evidence>
<dbReference type="PANTHER" id="PTHR36838:SF1">
    <property type="entry name" value="SLR1864 PROTEIN"/>
    <property type="match status" value="1"/>
</dbReference>
<evidence type="ECO:0000256" key="7">
    <source>
        <dbReference type="ARBA" id="ARBA00023136"/>
    </source>
</evidence>
<organism evidence="9 10">
    <name type="scientific">Paenibacillus antri</name>
    <dbReference type="NCBI Taxonomy" id="2582848"/>
    <lineage>
        <taxon>Bacteria</taxon>
        <taxon>Bacillati</taxon>
        <taxon>Bacillota</taxon>
        <taxon>Bacilli</taxon>
        <taxon>Bacillales</taxon>
        <taxon>Paenibacillaceae</taxon>
        <taxon>Paenibacillus</taxon>
    </lineage>
</organism>
<feature type="transmembrane region" description="Helical" evidence="8">
    <location>
        <begin position="285"/>
        <end position="305"/>
    </location>
</feature>
<feature type="transmembrane region" description="Helical" evidence="8">
    <location>
        <begin position="251"/>
        <end position="273"/>
    </location>
</feature>
<feature type="transmembrane region" description="Helical" evidence="8">
    <location>
        <begin position="41"/>
        <end position="60"/>
    </location>
</feature>
<evidence type="ECO:0000313" key="9">
    <source>
        <dbReference type="EMBL" id="TLS51176.1"/>
    </source>
</evidence>
<evidence type="ECO:0000256" key="5">
    <source>
        <dbReference type="ARBA" id="ARBA00022692"/>
    </source>
</evidence>
<sequence>MTIFTHILLNNVVPLSIMIGLGVALQRAFKLDIRTLSKLNFYFFSPAMLFTMLYESTFTADTAFRTLLFFVVFYAMLMAVVELFIRLRGLKEGMPSAMRNSVIFYNSANFAIPLNQLVFASNPFTMSIQLIIMVIQSLLPNTFGIFTINARKMELKQALKVVFTFPAIYVVPVALLMKGFDVPVPSPIYTPLEYIAQAFIATALLTLGAQLGNMKWSLSKFDLVFFSNGLRLLVSPALGFLAVWLLGYEGLLAQALVLSCAVPTSLSSVLLAVEFDNEPDFASQAVFTSTVFSIFTVTIVIALIGGL</sequence>
<dbReference type="PANTHER" id="PTHR36838">
    <property type="entry name" value="AUXIN EFFLUX CARRIER FAMILY PROTEIN"/>
    <property type="match status" value="1"/>
</dbReference>
<accession>A0A5R9G9Z1</accession>
<feature type="transmembrane region" description="Helical" evidence="8">
    <location>
        <begin position="192"/>
        <end position="211"/>
    </location>
</feature>
<feature type="transmembrane region" description="Helical" evidence="8">
    <location>
        <begin position="126"/>
        <end position="146"/>
    </location>
</feature>
<keyword evidence="5 8" id="KW-0812">Transmembrane</keyword>
<dbReference type="GO" id="GO:0055085">
    <property type="term" value="P:transmembrane transport"/>
    <property type="evidence" value="ECO:0007669"/>
    <property type="project" value="InterPro"/>
</dbReference>
<evidence type="ECO:0000256" key="2">
    <source>
        <dbReference type="ARBA" id="ARBA00010145"/>
    </source>
</evidence>
<proteinExistence type="inferred from homology"/>
<keyword evidence="3" id="KW-0813">Transport</keyword>
<keyword evidence="10" id="KW-1185">Reference proteome</keyword>
<keyword evidence="6 8" id="KW-1133">Transmembrane helix</keyword>
<feature type="transmembrane region" description="Helical" evidence="8">
    <location>
        <begin position="223"/>
        <end position="245"/>
    </location>
</feature>
<evidence type="ECO:0000256" key="6">
    <source>
        <dbReference type="ARBA" id="ARBA00022989"/>
    </source>
</evidence>
<gene>
    <name evidence="9" type="ORF">FE782_15685</name>
</gene>
<dbReference type="RefSeq" id="WP_138195170.1">
    <property type="nucleotide sequence ID" value="NZ_VCIW01000010.1"/>
</dbReference>
<evidence type="ECO:0000256" key="3">
    <source>
        <dbReference type="ARBA" id="ARBA00022448"/>
    </source>
</evidence>
<comment type="similarity">
    <text evidence="2">Belongs to the auxin efflux carrier (TC 2.A.69) family.</text>
</comment>
<dbReference type="InterPro" id="IPR004776">
    <property type="entry name" value="Mem_transp_PIN-like"/>
</dbReference>
<comment type="subcellular location">
    <subcellularLocation>
        <location evidence="1">Cell membrane</location>
        <topology evidence="1">Multi-pass membrane protein</topology>
    </subcellularLocation>
</comment>